<organism evidence="8 9">
    <name type="scientific">Oenococcus kitaharae DSM 17330</name>
    <dbReference type="NCBI Taxonomy" id="1045004"/>
    <lineage>
        <taxon>Bacteria</taxon>
        <taxon>Bacillati</taxon>
        <taxon>Bacillota</taxon>
        <taxon>Bacilli</taxon>
        <taxon>Lactobacillales</taxon>
        <taxon>Lactobacillaceae</taxon>
        <taxon>Oenococcus</taxon>
    </lineage>
</organism>
<dbReference type="eggNOG" id="COG0436">
    <property type="taxonomic scope" value="Bacteria"/>
</dbReference>
<dbReference type="EMBL" id="AFVZ01000001">
    <property type="protein sequence ID" value="EHN59633.1"/>
    <property type="molecule type" value="Genomic_DNA"/>
</dbReference>
<dbReference type="HOGENOM" id="CLU_017584_4_3_9"/>
<accession>G9WG55</accession>
<evidence type="ECO:0000256" key="2">
    <source>
        <dbReference type="ARBA" id="ARBA00007441"/>
    </source>
</evidence>
<evidence type="ECO:0000259" key="7">
    <source>
        <dbReference type="Pfam" id="PF00155"/>
    </source>
</evidence>
<comment type="cofactor">
    <cofactor evidence="1 6">
        <name>pyridoxal 5'-phosphate</name>
        <dbReference type="ChEBI" id="CHEBI:597326"/>
    </cofactor>
</comment>
<proteinExistence type="inferred from homology"/>
<comment type="caution">
    <text evidence="8">The sequence shown here is derived from an EMBL/GenBank/DDBJ whole genome shotgun (WGS) entry which is preliminary data.</text>
</comment>
<reference evidence="8 9" key="1">
    <citation type="journal article" date="2012" name="PLoS ONE">
        <title>Functional divergence in the genus oenococcus as predicted by genome sequencing of the newly-described species, Oenococcus kitaharae.</title>
        <authorList>
            <person name="Borneman A.R."/>
            <person name="McCarthy J.M."/>
            <person name="Chambers P.J."/>
            <person name="Bartowsky E.J."/>
        </authorList>
    </citation>
    <scope>NUCLEOTIDE SEQUENCE [LARGE SCALE GENOMIC DNA]</scope>
    <source>
        <strain evidence="9">DSM17330</strain>
    </source>
</reference>
<dbReference type="InterPro" id="IPR004838">
    <property type="entry name" value="NHTrfase_class1_PyrdxlP-BS"/>
</dbReference>
<dbReference type="Gene3D" id="3.90.1150.10">
    <property type="entry name" value="Aspartate Aminotransferase, domain 1"/>
    <property type="match status" value="1"/>
</dbReference>
<dbReference type="PROSITE" id="PS00105">
    <property type="entry name" value="AA_TRANSFER_CLASS_1"/>
    <property type="match status" value="1"/>
</dbReference>
<dbReference type="STRING" id="336988.NT96_01425"/>
<dbReference type="InterPro" id="IPR015421">
    <property type="entry name" value="PyrdxlP-dep_Trfase_major"/>
</dbReference>
<evidence type="ECO:0000256" key="3">
    <source>
        <dbReference type="ARBA" id="ARBA00022576"/>
    </source>
</evidence>
<evidence type="ECO:0000313" key="9">
    <source>
        <dbReference type="Proteomes" id="UP000004959"/>
    </source>
</evidence>
<dbReference type="GO" id="GO:0006520">
    <property type="term" value="P:amino acid metabolic process"/>
    <property type="evidence" value="ECO:0007669"/>
    <property type="project" value="InterPro"/>
</dbReference>
<feature type="domain" description="Aminotransferase class I/classII large" evidence="7">
    <location>
        <begin position="12"/>
        <end position="361"/>
    </location>
</feature>
<dbReference type="SUPFAM" id="SSF53383">
    <property type="entry name" value="PLP-dependent transferases"/>
    <property type="match status" value="1"/>
</dbReference>
<evidence type="ECO:0000256" key="6">
    <source>
        <dbReference type="RuleBase" id="RU000481"/>
    </source>
</evidence>
<dbReference type="PANTHER" id="PTHR46383">
    <property type="entry name" value="ASPARTATE AMINOTRANSFERASE"/>
    <property type="match status" value="1"/>
</dbReference>
<evidence type="ECO:0000256" key="1">
    <source>
        <dbReference type="ARBA" id="ARBA00001933"/>
    </source>
</evidence>
<dbReference type="PATRIC" id="fig|1045004.4.peg.1526"/>
<dbReference type="Proteomes" id="UP000004959">
    <property type="component" value="Chromosome"/>
</dbReference>
<dbReference type="PANTHER" id="PTHR46383:SF4">
    <property type="entry name" value="AMINOTRANSFERASE"/>
    <property type="match status" value="1"/>
</dbReference>
<evidence type="ECO:0000256" key="4">
    <source>
        <dbReference type="ARBA" id="ARBA00022679"/>
    </source>
</evidence>
<gene>
    <name evidence="8" type="ORF">OKIT_1555</name>
</gene>
<evidence type="ECO:0000256" key="5">
    <source>
        <dbReference type="ARBA" id="ARBA00022898"/>
    </source>
</evidence>
<sequence length="373" mass="40907">MDFQAKIRDIEDLIQLTFGEPGFAVDDRIKAVAKVSIGHDRSHYANSQGETNLRRAAVSYFNRHFDIHLDGIDQVLVTQGVSEGINVVFMTILEHGDGVIIPEPSYSPYSTSLALAGGVKVALDTAPDNFKITPASIERAIDQATVPVKAILINYPNNPTGVTYSESELSAIAATLKKHRIWVISDEIYAALTYSGQHSSLYRMLPEQTILLTGLSKSHAMTGYRIGFIFGDAALIKKMLTVHEALAFAVSTLSQDAAFAALTVGEDVPEYALKAYRKRRDRLVKQLKLLGFEPVNPQGAFYVFAKIPAAFGNDGYDFAVRLANQAKVAVLPGEAFSKNAKNYVRISYASSDADLDEALQRMTNYIQEGVDYV</sequence>
<dbReference type="InterPro" id="IPR015422">
    <property type="entry name" value="PyrdxlP-dep_Trfase_small"/>
</dbReference>
<protein>
    <recommendedName>
        <fullName evidence="6">Aminotransferase</fullName>
        <ecNumber evidence="6">2.6.1.-</ecNumber>
    </recommendedName>
</protein>
<dbReference type="Pfam" id="PF00155">
    <property type="entry name" value="Aminotran_1_2"/>
    <property type="match status" value="1"/>
</dbReference>
<name>G9WG55_9LACO</name>
<dbReference type="InterPro" id="IPR015424">
    <property type="entry name" value="PyrdxlP-dep_Trfase"/>
</dbReference>
<dbReference type="GO" id="GO:0008483">
    <property type="term" value="F:transaminase activity"/>
    <property type="evidence" value="ECO:0007669"/>
    <property type="project" value="UniProtKB-KW"/>
</dbReference>
<dbReference type="InterPro" id="IPR004839">
    <property type="entry name" value="Aminotransferase_I/II_large"/>
</dbReference>
<keyword evidence="4 6" id="KW-0808">Transferase</keyword>
<dbReference type="EC" id="2.6.1.-" evidence="6"/>
<keyword evidence="9" id="KW-1185">Reference proteome</keyword>
<dbReference type="CDD" id="cd00609">
    <property type="entry name" value="AAT_like"/>
    <property type="match status" value="1"/>
</dbReference>
<keyword evidence="5" id="KW-0663">Pyridoxal phosphate</keyword>
<dbReference type="AlphaFoldDB" id="G9WG55"/>
<dbReference type="InterPro" id="IPR050596">
    <property type="entry name" value="AspAT/PAT-like"/>
</dbReference>
<dbReference type="Gene3D" id="3.40.640.10">
    <property type="entry name" value="Type I PLP-dependent aspartate aminotransferase-like (Major domain)"/>
    <property type="match status" value="1"/>
</dbReference>
<evidence type="ECO:0000313" key="8">
    <source>
        <dbReference type="EMBL" id="EHN59633.1"/>
    </source>
</evidence>
<dbReference type="GO" id="GO:0030170">
    <property type="term" value="F:pyridoxal phosphate binding"/>
    <property type="evidence" value="ECO:0007669"/>
    <property type="project" value="InterPro"/>
</dbReference>
<keyword evidence="3 6" id="KW-0032">Aminotransferase</keyword>
<comment type="similarity">
    <text evidence="2 6">Belongs to the class-I pyridoxal-phosphate-dependent aminotransferase family.</text>
</comment>